<feature type="domain" description="Transposase IS4-like" evidence="1">
    <location>
        <begin position="2"/>
        <end position="66"/>
    </location>
</feature>
<dbReference type="GO" id="GO:0006313">
    <property type="term" value="P:DNA transposition"/>
    <property type="evidence" value="ECO:0007669"/>
    <property type="project" value="InterPro"/>
</dbReference>
<dbReference type="EMBL" id="LXQE01000193">
    <property type="protein sequence ID" value="RCJ29993.1"/>
    <property type="molecule type" value="Genomic_DNA"/>
</dbReference>
<name>A0A367R316_NOSPU</name>
<dbReference type="AlphaFoldDB" id="A0A367R316"/>
<dbReference type="Proteomes" id="UP000252085">
    <property type="component" value="Unassembled WGS sequence"/>
</dbReference>
<dbReference type="GO" id="GO:0004803">
    <property type="term" value="F:transposase activity"/>
    <property type="evidence" value="ECO:0007669"/>
    <property type="project" value="InterPro"/>
</dbReference>
<evidence type="ECO:0000313" key="2">
    <source>
        <dbReference type="EMBL" id="RCJ29993.1"/>
    </source>
</evidence>
<reference evidence="2 3" key="1">
    <citation type="submission" date="2016-04" db="EMBL/GenBank/DDBJ databases">
        <authorList>
            <person name="Evans L.H."/>
            <person name="Alamgir A."/>
            <person name="Owens N."/>
            <person name="Weber N.D."/>
            <person name="Virtaneva K."/>
            <person name="Barbian K."/>
            <person name="Babar A."/>
            <person name="Rosenke K."/>
        </authorList>
    </citation>
    <scope>NUCLEOTIDE SEQUENCE [LARGE SCALE GENOMIC DNA]</scope>
    <source>
        <strain evidence="2">NIES-2108</strain>
    </source>
</reference>
<sequence>MSGDGGYDTFDCYDTITKRGAKVAIPPRSNAKIQQRENFKTLPYPRDENIRKVRQVGAKQWKQERPLNLGKER</sequence>
<evidence type="ECO:0000313" key="3">
    <source>
        <dbReference type="Proteomes" id="UP000252085"/>
    </source>
</evidence>
<comment type="caution">
    <text evidence="2">The sequence shown here is derived from an EMBL/GenBank/DDBJ whole genome shotgun (WGS) entry which is preliminary data.</text>
</comment>
<proteinExistence type="predicted"/>
<gene>
    <name evidence="2" type="ORF">A6769_34690</name>
</gene>
<dbReference type="GO" id="GO:0003677">
    <property type="term" value="F:DNA binding"/>
    <property type="evidence" value="ECO:0007669"/>
    <property type="project" value="InterPro"/>
</dbReference>
<evidence type="ECO:0000259" key="1">
    <source>
        <dbReference type="Pfam" id="PF01609"/>
    </source>
</evidence>
<protein>
    <recommendedName>
        <fullName evidence="1">Transposase IS4-like domain-containing protein</fullName>
    </recommendedName>
</protein>
<organism evidence="2 3">
    <name type="scientific">Nostoc punctiforme NIES-2108</name>
    <dbReference type="NCBI Taxonomy" id="1356359"/>
    <lineage>
        <taxon>Bacteria</taxon>
        <taxon>Bacillati</taxon>
        <taxon>Cyanobacteriota</taxon>
        <taxon>Cyanophyceae</taxon>
        <taxon>Nostocales</taxon>
        <taxon>Nostocaceae</taxon>
        <taxon>Nostoc</taxon>
    </lineage>
</organism>
<dbReference type="Pfam" id="PF01609">
    <property type="entry name" value="DDE_Tnp_1"/>
    <property type="match status" value="1"/>
</dbReference>
<accession>A0A367R316</accession>
<dbReference type="InterPro" id="IPR002559">
    <property type="entry name" value="Transposase_11"/>
</dbReference>